<comment type="miscellaneous">
    <text evidence="9">This enzyme catalyzes only one turnover and therefore is not strictly catalytic. According to one definition, an enzyme is a biocatalyst that acts repeatedly and over many reaction cycles.</text>
</comment>
<comment type="subcellular location">
    <subcellularLocation>
        <location evidence="9">Cytoplasm</location>
    </subcellularLocation>
</comment>
<dbReference type="FunFam" id="1.10.10.10:FF:000214">
    <property type="entry name" value="Methylated-DNA--protein-cysteine methyltransferase"/>
    <property type="match status" value="1"/>
</dbReference>
<dbReference type="GO" id="GO:0005737">
    <property type="term" value="C:cytoplasm"/>
    <property type="evidence" value="ECO:0007669"/>
    <property type="project" value="UniProtKB-SubCell"/>
</dbReference>
<organism evidence="12 13">
    <name type="scientific">Fusibacillus kribbianus</name>
    <dbReference type="NCBI Taxonomy" id="3044208"/>
    <lineage>
        <taxon>Bacteria</taxon>
        <taxon>Bacillati</taxon>
        <taxon>Bacillota</taxon>
        <taxon>Clostridia</taxon>
        <taxon>Lachnospirales</taxon>
        <taxon>Lachnospiraceae</taxon>
        <taxon>Fusibacillus</taxon>
    </lineage>
</organism>
<dbReference type="PANTHER" id="PTHR10815:SF5">
    <property type="entry name" value="METHYLATED-DNA--PROTEIN-CYSTEINE METHYLTRANSFERASE"/>
    <property type="match status" value="1"/>
</dbReference>
<comment type="catalytic activity">
    <reaction evidence="8 9">
        <text>a 6-O-methyl-2'-deoxyguanosine in DNA + L-cysteinyl-[protein] = S-methyl-L-cysteinyl-[protein] + a 2'-deoxyguanosine in DNA</text>
        <dbReference type="Rhea" id="RHEA:24000"/>
        <dbReference type="Rhea" id="RHEA-COMP:10131"/>
        <dbReference type="Rhea" id="RHEA-COMP:10132"/>
        <dbReference type="Rhea" id="RHEA-COMP:11367"/>
        <dbReference type="Rhea" id="RHEA-COMP:11368"/>
        <dbReference type="ChEBI" id="CHEBI:29950"/>
        <dbReference type="ChEBI" id="CHEBI:82612"/>
        <dbReference type="ChEBI" id="CHEBI:85445"/>
        <dbReference type="ChEBI" id="CHEBI:85448"/>
        <dbReference type="EC" id="2.1.1.63"/>
    </reaction>
</comment>
<dbReference type="GO" id="GO:0032259">
    <property type="term" value="P:methylation"/>
    <property type="evidence" value="ECO:0007669"/>
    <property type="project" value="UniProtKB-KW"/>
</dbReference>
<evidence type="ECO:0000256" key="4">
    <source>
        <dbReference type="ARBA" id="ARBA00022603"/>
    </source>
</evidence>
<dbReference type="InterPro" id="IPR023546">
    <property type="entry name" value="MGMT"/>
</dbReference>
<evidence type="ECO:0000256" key="3">
    <source>
        <dbReference type="ARBA" id="ARBA00022490"/>
    </source>
</evidence>
<keyword evidence="13" id="KW-1185">Reference proteome</keyword>
<dbReference type="Pfam" id="PF02870">
    <property type="entry name" value="Methyltransf_1N"/>
    <property type="match status" value="1"/>
</dbReference>
<keyword evidence="4 9" id="KW-0489">Methyltransferase</keyword>
<comment type="caution">
    <text evidence="12">The sequence shown here is derived from an EMBL/GenBank/DDBJ whole genome shotgun (WGS) entry which is preliminary data.</text>
</comment>
<keyword evidence="3 9" id="KW-0963">Cytoplasm</keyword>
<feature type="domain" description="Methylguanine DNA methyltransferase ribonuclease-like" evidence="11">
    <location>
        <begin position="2"/>
        <end position="84"/>
    </location>
</feature>
<dbReference type="CDD" id="cd06445">
    <property type="entry name" value="ATase"/>
    <property type="match status" value="1"/>
</dbReference>
<dbReference type="PANTHER" id="PTHR10815">
    <property type="entry name" value="METHYLATED-DNA--PROTEIN-CYSTEINE METHYLTRANSFERASE"/>
    <property type="match status" value="1"/>
</dbReference>
<keyword evidence="5 9" id="KW-0808">Transferase</keyword>
<dbReference type="EC" id="2.1.1.63" evidence="9"/>
<evidence type="ECO:0000256" key="9">
    <source>
        <dbReference type="HAMAP-Rule" id="MF_00772"/>
    </source>
</evidence>
<evidence type="ECO:0000256" key="7">
    <source>
        <dbReference type="ARBA" id="ARBA00023204"/>
    </source>
</evidence>
<dbReference type="AlphaFoldDB" id="A0AAP4EWH2"/>
<dbReference type="PROSITE" id="PS00374">
    <property type="entry name" value="MGMT"/>
    <property type="match status" value="1"/>
</dbReference>
<evidence type="ECO:0000313" key="13">
    <source>
        <dbReference type="Proteomes" id="UP001300383"/>
    </source>
</evidence>
<dbReference type="SUPFAM" id="SSF46767">
    <property type="entry name" value="Methylated DNA-protein cysteine methyltransferase, C-terminal domain"/>
    <property type="match status" value="1"/>
</dbReference>
<comment type="function">
    <text evidence="9">Involved in the cellular defense against the biological effects of O6-methylguanine (O6-MeG) and O4-methylthymine (O4-MeT) in DNA. Repairs the methylated nucleobase in DNA by stoichiometrically transferring the methyl group to a cysteine residue in the enzyme. This is a suicide reaction: the enzyme is irreversibly inactivated.</text>
</comment>
<dbReference type="InterPro" id="IPR036388">
    <property type="entry name" value="WH-like_DNA-bd_sf"/>
</dbReference>
<evidence type="ECO:0000256" key="1">
    <source>
        <dbReference type="ARBA" id="ARBA00001286"/>
    </source>
</evidence>
<protein>
    <recommendedName>
        <fullName evidence="9">Methylated-DNA--protein-cysteine methyltransferase</fullName>
        <ecNumber evidence="9">2.1.1.63</ecNumber>
    </recommendedName>
    <alternativeName>
        <fullName evidence="9">6-O-methylguanine-DNA methyltransferase</fullName>
        <shortName evidence="9">MGMT</shortName>
    </alternativeName>
    <alternativeName>
        <fullName evidence="9">O-6-methylguanine-DNA-alkyltransferase</fullName>
    </alternativeName>
</protein>
<evidence type="ECO:0000256" key="8">
    <source>
        <dbReference type="ARBA" id="ARBA00049348"/>
    </source>
</evidence>
<sequence length="169" mass="17975">MYMKSPVGPLLLEAEDGALKKILFAREASCDNTAGELADGSVALAFDRSEEARGEASSVLILAVCQLSEYFAGKRKTFELPLRPEGTEFQRRVWAALSEIPYGETRSYGQIAATIGNPGAGRAVGMANHKNPLPIVVPCHRVIGAGGSLTGYAGGLDIKRKLLELEGVL</sequence>
<dbReference type="Proteomes" id="UP001300383">
    <property type="component" value="Unassembled WGS sequence"/>
</dbReference>
<dbReference type="SUPFAM" id="SSF53155">
    <property type="entry name" value="Methylated DNA-protein cysteine methyltransferase domain"/>
    <property type="match status" value="1"/>
</dbReference>
<comment type="similarity">
    <text evidence="2 9">Belongs to the MGMT family.</text>
</comment>
<dbReference type="GO" id="GO:0006307">
    <property type="term" value="P:DNA alkylation repair"/>
    <property type="evidence" value="ECO:0007669"/>
    <property type="project" value="UniProtKB-UniRule"/>
</dbReference>
<evidence type="ECO:0000256" key="5">
    <source>
        <dbReference type="ARBA" id="ARBA00022679"/>
    </source>
</evidence>
<feature type="active site" description="Nucleophile; methyl group acceptor" evidence="9">
    <location>
        <position position="139"/>
    </location>
</feature>
<evidence type="ECO:0000256" key="2">
    <source>
        <dbReference type="ARBA" id="ARBA00008711"/>
    </source>
</evidence>
<evidence type="ECO:0000256" key="6">
    <source>
        <dbReference type="ARBA" id="ARBA00022763"/>
    </source>
</evidence>
<keyword evidence="7 9" id="KW-0234">DNA repair</keyword>
<proteinExistence type="inferred from homology"/>
<dbReference type="NCBIfam" id="TIGR00589">
    <property type="entry name" value="ogt"/>
    <property type="match status" value="1"/>
</dbReference>
<dbReference type="InterPro" id="IPR036631">
    <property type="entry name" value="MGMT_N_sf"/>
</dbReference>
<evidence type="ECO:0000259" key="10">
    <source>
        <dbReference type="Pfam" id="PF01035"/>
    </source>
</evidence>
<dbReference type="Gene3D" id="3.30.160.70">
    <property type="entry name" value="Methylated DNA-protein cysteine methyltransferase domain"/>
    <property type="match status" value="1"/>
</dbReference>
<dbReference type="InterPro" id="IPR014048">
    <property type="entry name" value="MethylDNA_cys_MeTrfase_DNA-bd"/>
</dbReference>
<dbReference type="EMBL" id="JASGBQ010000003">
    <property type="protein sequence ID" value="MDI9241479.1"/>
    <property type="molecule type" value="Genomic_DNA"/>
</dbReference>
<evidence type="ECO:0000259" key="11">
    <source>
        <dbReference type="Pfam" id="PF02870"/>
    </source>
</evidence>
<dbReference type="InterPro" id="IPR001497">
    <property type="entry name" value="MethylDNA_cys_MeTrfase_AS"/>
</dbReference>
<keyword evidence="6 9" id="KW-0227">DNA damage</keyword>
<dbReference type="InterPro" id="IPR036217">
    <property type="entry name" value="MethylDNA_cys_MeTrfase_DNAb"/>
</dbReference>
<reference evidence="12 13" key="1">
    <citation type="submission" date="2023-05" db="EMBL/GenBank/DDBJ databases">
        <title>[ruminococcus] sp. nov., isolated from a pig farm feces dump.</title>
        <authorList>
            <person name="Chang Y.-H."/>
        </authorList>
    </citation>
    <scope>NUCLEOTIDE SEQUENCE [LARGE SCALE GENOMIC DNA]</scope>
    <source>
        <strain evidence="12 13">YH-rum2234</strain>
    </source>
</reference>
<dbReference type="HAMAP" id="MF_00772">
    <property type="entry name" value="OGT"/>
    <property type="match status" value="1"/>
</dbReference>
<dbReference type="GO" id="GO:0003908">
    <property type="term" value="F:methylated-DNA-[protein]-cysteine S-methyltransferase activity"/>
    <property type="evidence" value="ECO:0007669"/>
    <property type="project" value="UniProtKB-UniRule"/>
</dbReference>
<dbReference type="Pfam" id="PF01035">
    <property type="entry name" value="DNA_binding_1"/>
    <property type="match status" value="1"/>
</dbReference>
<gene>
    <name evidence="12" type="ORF">QJ036_03175</name>
</gene>
<evidence type="ECO:0000313" key="12">
    <source>
        <dbReference type="EMBL" id="MDI9241479.1"/>
    </source>
</evidence>
<feature type="domain" description="Methylated-DNA-[protein]-cysteine S-methyltransferase DNA binding" evidence="10">
    <location>
        <begin position="88"/>
        <end position="168"/>
    </location>
</feature>
<accession>A0AAP4EWH2</accession>
<dbReference type="InterPro" id="IPR008332">
    <property type="entry name" value="MethylG_MeTrfase_N"/>
</dbReference>
<comment type="catalytic activity">
    <reaction evidence="1 9">
        <text>a 4-O-methyl-thymidine in DNA + L-cysteinyl-[protein] = a thymidine in DNA + S-methyl-L-cysteinyl-[protein]</text>
        <dbReference type="Rhea" id="RHEA:53428"/>
        <dbReference type="Rhea" id="RHEA-COMP:10131"/>
        <dbReference type="Rhea" id="RHEA-COMP:10132"/>
        <dbReference type="Rhea" id="RHEA-COMP:13555"/>
        <dbReference type="Rhea" id="RHEA-COMP:13556"/>
        <dbReference type="ChEBI" id="CHEBI:29950"/>
        <dbReference type="ChEBI" id="CHEBI:82612"/>
        <dbReference type="ChEBI" id="CHEBI:137386"/>
        <dbReference type="ChEBI" id="CHEBI:137387"/>
        <dbReference type="EC" id="2.1.1.63"/>
    </reaction>
</comment>
<name>A0AAP4EWH2_9FIRM</name>
<dbReference type="Gene3D" id="1.10.10.10">
    <property type="entry name" value="Winged helix-like DNA-binding domain superfamily/Winged helix DNA-binding domain"/>
    <property type="match status" value="1"/>
</dbReference>